<dbReference type="SMART" id="SM01260">
    <property type="entry name" value="LANC_like"/>
    <property type="match status" value="1"/>
</dbReference>
<keyword evidence="2" id="KW-0614">Plasmid</keyword>
<dbReference type="Proteomes" id="UP001493153">
    <property type="component" value="Plasmid megaplasmid"/>
</dbReference>
<dbReference type="NCBIfam" id="TIGR03897">
    <property type="entry name" value="lanti_2_LanM"/>
    <property type="match status" value="1"/>
</dbReference>
<evidence type="ECO:0000313" key="2">
    <source>
        <dbReference type="EMBL" id="WXK38132.1"/>
    </source>
</evidence>
<dbReference type="PIRSF" id="PIRSF037228">
    <property type="entry name" value="Lant_mod_RumM"/>
    <property type="match status" value="1"/>
</dbReference>
<keyword evidence="3" id="KW-1185">Reference proteome</keyword>
<name>A0ABZ2PSX6_9BURK</name>
<dbReference type="InterPro" id="IPR017146">
    <property type="entry name" value="Lanti_2_LanM"/>
</dbReference>
<dbReference type="CDD" id="cd04792">
    <property type="entry name" value="LanM-like"/>
    <property type="match status" value="1"/>
</dbReference>
<evidence type="ECO:0000313" key="3">
    <source>
        <dbReference type="Proteomes" id="UP001493153"/>
    </source>
</evidence>
<proteinExistence type="predicted"/>
<dbReference type="PRINTS" id="PR01950">
    <property type="entry name" value="LANCSUPER"/>
</dbReference>
<reference evidence="2 3" key="1">
    <citation type="submission" date="2020-09" db="EMBL/GenBank/DDBJ databases">
        <title>Genome sequences of Mycetohabitans spp.</title>
        <authorList>
            <person name="Carter M.E."/>
            <person name="Carpenter S.C.D."/>
            <person name="Bogdanove A.J."/>
        </authorList>
    </citation>
    <scope>NUCLEOTIDE SEQUENCE [LARGE SCALE GENOMIC DNA]</scope>
    <source>
        <strain evidence="2 3">B12</strain>
        <plasmid evidence="2 3">megaplasmid</plasmid>
    </source>
</reference>
<evidence type="ECO:0000259" key="1">
    <source>
        <dbReference type="Pfam" id="PF13575"/>
    </source>
</evidence>
<dbReference type="SUPFAM" id="SSF158745">
    <property type="entry name" value="LanC-like"/>
    <property type="match status" value="1"/>
</dbReference>
<dbReference type="Pfam" id="PF13575">
    <property type="entry name" value="DUF4135"/>
    <property type="match status" value="1"/>
</dbReference>
<dbReference type="InterPro" id="IPR007822">
    <property type="entry name" value="LANC-like"/>
</dbReference>
<sequence>MENANMSFRPLPLPLSPPWQTALAGKTPFPNTDDDACRETLAQLCAAIKASSSSAWRLEDVALSASGQQLPFVDLWRPAVDAALAWLHLRVDASLGAPPAAPADRDLADTLLARLCLLSQYAVWELFKADCGVGMAVCACFGADDDQSGPPSRERYRSFIQQHRSDGLARLLGDFPVLGRLLAQTVMFWLDSSAEILLRVHDDRQVLLAEFGIPVHARLVRIGQDSGDRHRHGRTVAMLGFSDNRQEWKVVYKPRDMAIDFAFQRLLGDRDVIAHLPALASLKVLPRAGYGYMEVAMHRPCADEQALSLFYLHAGRLCAILYVLGCTDGHHENLIASSTNLFLIDAETLFEPVVRADLRAVSRPDSVLLGSALQARFEESVARTELFPVWLLVSTQRQAIDTSAFGVASSALECRPVSGWRNINCDAMTFGTVDVLDQQPASLPVGRGQANPFACHLATFSEGFRLQGSVIIRQRDAWLKTGGILDRFAGLTGRVVLRATRIYSAIGQQQLQAGALRSAHAQRLTLEPLARLFSTSASPLENWSALAAERSQMAQLDIPYFTHRLDQNCLLLGTGERAIEGYFEANGLDDCRRRLQSLDLDVIEFQLLVIDGLVAAKTLRAHAGPVGERASPTPQARPLSPDERLHMVRSVAADLVGRIFDDRPEWLGFDMARDGRRFHFRPLGLSPYSGTLGIAAFFACLAGSPLAQSSRFGLDVWVKRMIQPLEVLAGQPGAALSRWWRDQPLGLAGCGGQLLALMAICATNIAPSAASAGRELASRLLEGLDERWLTNAALDLIEGATGLVGPLLMLDSDNALRIAMTIGDRLVHDACAWYPMTDAQRGLAPHPPGFVAGASGMIAALTRLHHHTGVNRYRDCAQRLLTHDRSTLGIGNDGWESRFSIALRGNDALHHSWCHGLAGVALGRLSMFETELWEATAERELDAILASLCAAASPADHVCCGQFGAIAVLRIAQDMLRKRACESHAEQLEAAAVMGMIRDRNHLAVRSHGPGKHHLGLMNGLSGIGLVLTDNRVSRAMLKTLLGGGLLG</sequence>
<dbReference type="Gene3D" id="1.50.10.20">
    <property type="match status" value="1"/>
</dbReference>
<dbReference type="InterPro" id="IPR025410">
    <property type="entry name" value="Lant_dehyd"/>
</dbReference>
<geneLocation type="plasmid" evidence="2 3">
    <name>megaplasmid</name>
</geneLocation>
<organism evidence="2 3">
    <name type="scientific">Mycetohabitans rhizoxinica</name>
    <dbReference type="NCBI Taxonomy" id="412963"/>
    <lineage>
        <taxon>Bacteria</taxon>
        <taxon>Pseudomonadati</taxon>
        <taxon>Pseudomonadota</taxon>
        <taxon>Betaproteobacteria</taxon>
        <taxon>Burkholderiales</taxon>
        <taxon>Burkholderiaceae</taxon>
        <taxon>Mycetohabitans</taxon>
    </lineage>
</organism>
<dbReference type="EMBL" id="CP062175">
    <property type="protein sequence ID" value="WXK38132.1"/>
    <property type="molecule type" value="Genomic_DNA"/>
</dbReference>
<feature type="domain" description="Lantibiotic biosynthesis protein dehydration" evidence="1">
    <location>
        <begin position="175"/>
        <end position="563"/>
    </location>
</feature>
<dbReference type="Pfam" id="PF05147">
    <property type="entry name" value="LANC_like"/>
    <property type="match status" value="1"/>
</dbReference>
<gene>
    <name evidence="2" type="ORF">IHE29_02075</name>
</gene>
<protein>
    <submittedName>
        <fullName evidence="2">Type 2 lantipeptide synthetase LanM family protein</fullName>
    </submittedName>
</protein>
<accession>A0ABZ2PSX6</accession>